<feature type="transmembrane region" description="Helical" evidence="1">
    <location>
        <begin position="67"/>
        <end position="85"/>
    </location>
</feature>
<dbReference type="EMBL" id="JAHRIQ010058109">
    <property type="protein sequence ID" value="MEQ2239350.1"/>
    <property type="molecule type" value="Genomic_DNA"/>
</dbReference>
<accession>A0ABV0U2E2</accession>
<keyword evidence="1" id="KW-0472">Membrane</keyword>
<organism evidence="2 3">
    <name type="scientific">Ilyodon furcidens</name>
    <name type="common">goldbreast splitfin</name>
    <dbReference type="NCBI Taxonomy" id="33524"/>
    <lineage>
        <taxon>Eukaryota</taxon>
        <taxon>Metazoa</taxon>
        <taxon>Chordata</taxon>
        <taxon>Craniata</taxon>
        <taxon>Vertebrata</taxon>
        <taxon>Euteleostomi</taxon>
        <taxon>Actinopterygii</taxon>
        <taxon>Neopterygii</taxon>
        <taxon>Teleostei</taxon>
        <taxon>Neoteleostei</taxon>
        <taxon>Acanthomorphata</taxon>
        <taxon>Ovalentaria</taxon>
        <taxon>Atherinomorphae</taxon>
        <taxon>Cyprinodontiformes</taxon>
        <taxon>Goodeidae</taxon>
        <taxon>Ilyodon</taxon>
    </lineage>
</organism>
<proteinExistence type="predicted"/>
<feature type="transmembrane region" description="Helical" evidence="1">
    <location>
        <begin position="41"/>
        <end position="60"/>
    </location>
</feature>
<sequence>MRSNAVTVDYFQDSALHLEVDQITKEERKIPVFTFLSRYEVFISSFLSFFFITCPSCLSFHAHSRFCSVLLFVLCSCSALVPPGGTSEYYSEYYKGEVLN</sequence>
<reference evidence="2 3" key="1">
    <citation type="submission" date="2021-06" db="EMBL/GenBank/DDBJ databases">
        <authorList>
            <person name="Palmer J.M."/>
        </authorList>
    </citation>
    <scope>NUCLEOTIDE SEQUENCE [LARGE SCALE GENOMIC DNA]</scope>
    <source>
        <strain evidence="3">if_2019</strain>
        <tissue evidence="2">Muscle</tissue>
    </source>
</reference>
<dbReference type="Proteomes" id="UP001482620">
    <property type="component" value="Unassembled WGS sequence"/>
</dbReference>
<evidence type="ECO:0000313" key="3">
    <source>
        <dbReference type="Proteomes" id="UP001482620"/>
    </source>
</evidence>
<evidence type="ECO:0000256" key="1">
    <source>
        <dbReference type="SAM" id="Phobius"/>
    </source>
</evidence>
<name>A0ABV0U2E2_9TELE</name>
<comment type="caution">
    <text evidence="2">The sequence shown here is derived from an EMBL/GenBank/DDBJ whole genome shotgun (WGS) entry which is preliminary data.</text>
</comment>
<keyword evidence="1" id="KW-0812">Transmembrane</keyword>
<protein>
    <submittedName>
        <fullName evidence="2">Uncharacterized protein</fullName>
    </submittedName>
</protein>
<keyword evidence="3" id="KW-1185">Reference proteome</keyword>
<gene>
    <name evidence="2" type="ORF">ILYODFUR_003511</name>
</gene>
<keyword evidence="1" id="KW-1133">Transmembrane helix</keyword>
<evidence type="ECO:0000313" key="2">
    <source>
        <dbReference type="EMBL" id="MEQ2239350.1"/>
    </source>
</evidence>